<dbReference type="GO" id="GO:0016491">
    <property type="term" value="F:oxidoreductase activity"/>
    <property type="evidence" value="ECO:0007669"/>
    <property type="project" value="UniProtKB-KW"/>
</dbReference>
<evidence type="ECO:0000256" key="5">
    <source>
        <dbReference type="ARBA" id="ARBA00023002"/>
    </source>
</evidence>
<proteinExistence type="inferred from homology"/>
<dbReference type="PANTHER" id="PTHR42784:SF1">
    <property type="entry name" value="PYRANOSE 2-OXIDASE"/>
    <property type="match status" value="1"/>
</dbReference>
<protein>
    <recommendedName>
        <fullName evidence="8">FAD dependent oxidoreductase domain-containing protein</fullName>
    </recommendedName>
</protein>
<evidence type="ECO:0000256" key="2">
    <source>
        <dbReference type="ARBA" id="ARBA00010790"/>
    </source>
</evidence>
<dbReference type="RefSeq" id="XP_003294059.1">
    <property type="nucleotide sequence ID" value="XM_003294011.1"/>
</dbReference>
<evidence type="ECO:0000256" key="1">
    <source>
        <dbReference type="ARBA" id="ARBA00001974"/>
    </source>
</evidence>
<evidence type="ECO:0000256" key="4">
    <source>
        <dbReference type="ARBA" id="ARBA00022827"/>
    </source>
</evidence>
<gene>
    <name evidence="6" type="ORF">DICPUDRAFT_84563</name>
</gene>
<reference evidence="7" key="1">
    <citation type="journal article" date="2011" name="Genome Biol.">
        <title>Comparative genomics of the social amoebae Dictyostelium discoideum and Dictyostelium purpureum.</title>
        <authorList>
            <consortium name="US DOE Joint Genome Institute (JGI-PGF)"/>
            <person name="Sucgang R."/>
            <person name="Kuo A."/>
            <person name="Tian X."/>
            <person name="Salerno W."/>
            <person name="Parikh A."/>
            <person name="Feasley C.L."/>
            <person name="Dalin E."/>
            <person name="Tu H."/>
            <person name="Huang E."/>
            <person name="Barry K."/>
            <person name="Lindquist E."/>
            <person name="Shapiro H."/>
            <person name="Bruce D."/>
            <person name="Schmutz J."/>
            <person name="Salamov A."/>
            <person name="Fey P."/>
            <person name="Gaudet P."/>
            <person name="Anjard C."/>
            <person name="Babu M.M."/>
            <person name="Basu S."/>
            <person name="Bushmanova Y."/>
            <person name="van der Wel H."/>
            <person name="Katoh-Kurasawa M."/>
            <person name="Dinh C."/>
            <person name="Coutinho P.M."/>
            <person name="Saito T."/>
            <person name="Elias M."/>
            <person name="Schaap P."/>
            <person name="Kay R.R."/>
            <person name="Henrissat B."/>
            <person name="Eichinger L."/>
            <person name="Rivero F."/>
            <person name="Putnam N.H."/>
            <person name="West C.M."/>
            <person name="Loomis W.F."/>
            <person name="Chisholm R.L."/>
            <person name="Shaulsky G."/>
            <person name="Strassmann J.E."/>
            <person name="Queller D.C."/>
            <person name="Kuspa A."/>
            <person name="Grigoriev I.V."/>
        </authorList>
    </citation>
    <scope>NUCLEOTIDE SEQUENCE [LARGE SCALE GENOMIC DNA]</scope>
    <source>
        <strain evidence="7">QSDP1</strain>
    </source>
</reference>
<name>F1A315_DICPU</name>
<dbReference type="Proteomes" id="UP000001064">
    <property type="component" value="Unassembled WGS sequence"/>
</dbReference>
<sequence>MGSNDNKIFDSIIIGGGIAGSLCALKISNNKKVLLLEKEGEILPKSGSSYSGCYKIHTGLHFLKDLETAKLCLYKGIQFVKEFSLFLLGGKDGYHLKKSRFFLMSNSAVTIEEAVNNTNSLVQYYKELVCSDPSNKVLGEVNGFIKIIPKSQYMHYIAEEIPFINENEQLVNAKVSLCFEYSEFILDFEKLKKSIIDQIQTSENIILKLNYNVDTIKNIQENNNYLVCSDKDCSSFIGKSIINCSFESIEMLDKQIFSIENSNNCFLRIKCGIVIQIPDTMKEWMSSFLFGIGPFCGFLVNQDNKVVLVSERSSNIGFFSPNEPIPNDIKDSINNCNLSNKYGMDLANSILKECAEYIKEPYRSDILKSEILELKKGYVKIYQENYTKKSLYNVNSGVHKRLEEIKIRKENYYSNCSTKMTYSLDDSNTVVNYINGYLKNN</sequence>
<keyword evidence="3" id="KW-0285">Flavoprotein</keyword>
<organism evidence="6 7">
    <name type="scientific">Dictyostelium purpureum</name>
    <name type="common">Slime mold</name>
    <dbReference type="NCBI Taxonomy" id="5786"/>
    <lineage>
        <taxon>Eukaryota</taxon>
        <taxon>Amoebozoa</taxon>
        <taxon>Evosea</taxon>
        <taxon>Eumycetozoa</taxon>
        <taxon>Dictyostelia</taxon>
        <taxon>Dictyosteliales</taxon>
        <taxon>Dictyosteliaceae</taxon>
        <taxon>Dictyostelium</taxon>
    </lineage>
</organism>
<comment type="cofactor">
    <cofactor evidence="1">
        <name>FAD</name>
        <dbReference type="ChEBI" id="CHEBI:57692"/>
    </cofactor>
</comment>
<keyword evidence="7" id="KW-1185">Reference proteome</keyword>
<accession>F1A315</accession>
<evidence type="ECO:0008006" key="8">
    <source>
        <dbReference type="Google" id="ProtNLM"/>
    </source>
</evidence>
<dbReference type="InterPro" id="IPR036188">
    <property type="entry name" value="FAD/NAD-bd_sf"/>
</dbReference>
<dbReference type="PANTHER" id="PTHR42784">
    <property type="entry name" value="PYRANOSE 2-OXIDASE"/>
    <property type="match status" value="1"/>
</dbReference>
<evidence type="ECO:0000313" key="7">
    <source>
        <dbReference type="Proteomes" id="UP000001064"/>
    </source>
</evidence>
<dbReference type="VEuPathDB" id="AmoebaDB:DICPUDRAFT_84563"/>
<dbReference type="InParanoid" id="F1A315"/>
<dbReference type="AlphaFoldDB" id="F1A315"/>
<dbReference type="Gene3D" id="3.50.50.60">
    <property type="entry name" value="FAD/NAD(P)-binding domain"/>
    <property type="match status" value="1"/>
</dbReference>
<comment type="similarity">
    <text evidence="2">Belongs to the GMC oxidoreductase family.</text>
</comment>
<evidence type="ECO:0000256" key="3">
    <source>
        <dbReference type="ARBA" id="ARBA00022630"/>
    </source>
</evidence>
<dbReference type="GeneID" id="10505372"/>
<evidence type="ECO:0000313" key="6">
    <source>
        <dbReference type="EMBL" id="EGC29421.1"/>
    </source>
</evidence>
<keyword evidence="5" id="KW-0560">Oxidoreductase</keyword>
<dbReference type="SUPFAM" id="SSF51905">
    <property type="entry name" value="FAD/NAD(P)-binding domain"/>
    <property type="match status" value="2"/>
</dbReference>
<dbReference type="KEGG" id="dpp:DICPUDRAFT_84563"/>
<dbReference type="EMBL" id="GL871435">
    <property type="protein sequence ID" value="EGC29421.1"/>
    <property type="molecule type" value="Genomic_DNA"/>
</dbReference>
<dbReference type="InterPro" id="IPR051473">
    <property type="entry name" value="P2Ox-like"/>
</dbReference>
<keyword evidence="4" id="KW-0274">FAD</keyword>